<dbReference type="PANTHER" id="PTHR10668:SF105">
    <property type="entry name" value="DEHYDROGENASE-RELATED"/>
    <property type="match status" value="1"/>
</dbReference>
<sequence>MVIMDVAVVGSGPNGLAAAVICARAGLDVQVFEAADTPGGGCRTAETTLPGFRHDECAGAHPMAVASPFFRAFDLPAQGVELLTPEISYAHPLDGGAAGLAWRDLDRTVAGLGRDGAAWRRLFGPLVRNWRELVDLAMSDTRHPPLDVFAGVRFGRRLLEQSSPLWNLRFREDAAAALFTGVSAHAIVPPRAFSAAGVGLLLGTLAHVDGWAIPRGGSSAIIEALVRALEAAGGRITTGRRVDSLDELRGARTVLLDTAPAELLRLGGDRLPARYAAQLSRVRYGGAACKVDFALSGPVPWRTRDCALAGTLHLVGTRAEALAVERDVAAGRHADKPYVLAIQPGVVDNSRAPQGKHTLYTYAHVPNGSTRDVSAEVIAQVERFAPGFRDLILDRHVRTAAQMPAYNANYIGGDISAGAMTLRQTLLRPTPRWNPYSTPLPGVYLCSASTPPGPGVHGMSGLHAASHALRTRFDIHTNPLTLAAGTPAIRS</sequence>
<name>A0A7K0D2U1_9NOCA</name>
<evidence type="ECO:0008006" key="3">
    <source>
        <dbReference type="Google" id="ProtNLM"/>
    </source>
</evidence>
<dbReference type="Pfam" id="PF13450">
    <property type="entry name" value="NAD_binding_8"/>
    <property type="match status" value="1"/>
</dbReference>
<evidence type="ECO:0000313" key="2">
    <source>
        <dbReference type="Proteomes" id="UP000438448"/>
    </source>
</evidence>
<organism evidence="1 2">
    <name type="scientific">Nocardia macrotermitis</name>
    <dbReference type="NCBI Taxonomy" id="2585198"/>
    <lineage>
        <taxon>Bacteria</taxon>
        <taxon>Bacillati</taxon>
        <taxon>Actinomycetota</taxon>
        <taxon>Actinomycetes</taxon>
        <taxon>Mycobacteriales</taxon>
        <taxon>Nocardiaceae</taxon>
        <taxon>Nocardia</taxon>
    </lineage>
</organism>
<dbReference type="Proteomes" id="UP000438448">
    <property type="component" value="Unassembled WGS sequence"/>
</dbReference>
<dbReference type="AlphaFoldDB" id="A0A7K0D2U1"/>
<dbReference type="InterPro" id="IPR036188">
    <property type="entry name" value="FAD/NAD-bd_sf"/>
</dbReference>
<dbReference type="PANTHER" id="PTHR10668">
    <property type="entry name" value="PHYTOENE DEHYDROGENASE"/>
    <property type="match status" value="1"/>
</dbReference>
<gene>
    <name evidence="1" type="ORF">NRB20_30760</name>
</gene>
<reference evidence="1 2" key="1">
    <citation type="submission" date="2019-10" db="EMBL/GenBank/DDBJ databases">
        <title>Nocardia macrotermitis sp. nov. and Nocardia aurantia sp. nov., isolated from the gut of fungus growing-termite Macrotermes natalensis.</title>
        <authorList>
            <person name="Benndorf R."/>
            <person name="Schwitalla J."/>
            <person name="Martin K."/>
            <person name="De Beer W."/>
            <person name="Kaster A.-K."/>
            <person name="Vollmers J."/>
            <person name="Poulsen M."/>
            <person name="Beemelmanns C."/>
        </authorList>
    </citation>
    <scope>NUCLEOTIDE SEQUENCE [LARGE SCALE GENOMIC DNA]</scope>
    <source>
        <strain evidence="1 2">RB20</strain>
    </source>
</reference>
<protein>
    <recommendedName>
        <fullName evidence="3">Dehydrogenase</fullName>
    </recommendedName>
</protein>
<dbReference type="SUPFAM" id="SSF51905">
    <property type="entry name" value="FAD/NAD(P)-binding domain"/>
    <property type="match status" value="1"/>
</dbReference>
<accession>A0A7K0D2U1</accession>
<dbReference type="Gene3D" id="3.50.50.60">
    <property type="entry name" value="FAD/NAD(P)-binding domain"/>
    <property type="match status" value="2"/>
</dbReference>
<comment type="caution">
    <text evidence="1">The sequence shown here is derived from an EMBL/GenBank/DDBJ whole genome shotgun (WGS) entry which is preliminary data.</text>
</comment>
<dbReference type="PRINTS" id="PR00419">
    <property type="entry name" value="ADXRDTASE"/>
</dbReference>
<evidence type="ECO:0000313" key="1">
    <source>
        <dbReference type="EMBL" id="MQY19981.1"/>
    </source>
</evidence>
<keyword evidence="2" id="KW-1185">Reference proteome</keyword>
<dbReference type="EMBL" id="WEGK01000005">
    <property type="protein sequence ID" value="MQY19981.1"/>
    <property type="molecule type" value="Genomic_DNA"/>
</dbReference>
<proteinExistence type="predicted"/>
<dbReference type="OrthoDB" id="833207at2"/>